<dbReference type="OrthoDB" id="7059673at2"/>
<dbReference type="GO" id="GO:0004519">
    <property type="term" value="F:endonuclease activity"/>
    <property type="evidence" value="ECO:0007669"/>
    <property type="project" value="UniProtKB-KW"/>
</dbReference>
<dbReference type="eggNOG" id="ENOG502ZBV8">
    <property type="taxonomic scope" value="Bacteria"/>
</dbReference>
<protein>
    <submittedName>
        <fullName evidence="1">SacI restriction endonuclease</fullName>
    </submittedName>
</protein>
<organism evidence="1 2">
    <name type="scientific">Olsenella profusa F0195</name>
    <dbReference type="NCBI Taxonomy" id="1125712"/>
    <lineage>
        <taxon>Bacteria</taxon>
        <taxon>Bacillati</taxon>
        <taxon>Actinomycetota</taxon>
        <taxon>Coriobacteriia</taxon>
        <taxon>Coriobacteriales</taxon>
        <taxon>Atopobiaceae</taxon>
        <taxon>Olsenella</taxon>
    </lineage>
</organism>
<dbReference type="EMBL" id="AWEZ01000069">
    <property type="protein sequence ID" value="ERL06117.1"/>
    <property type="molecule type" value="Genomic_DNA"/>
</dbReference>
<reference evidence="1 2" key="1">
    <citation type="submission" date="2013-08" db="EMBL/GenBank/DDBJ databases">
        <authorList>
            <person name="Durkin A.S."/>
            <person name="Haft D.R."/>
            <person name="McCorrison J."/>
            <person name="Torralba M."/>
            <person name="Gillis M."/>
            <person name="Haft D.H."/>
            <person name="Methe B."/>
            <person name="Sutton G."/>
            <person name="Nelson K.E."/>
        </authorList>
    </citation>
    <scope>NUCLEOTIDE SEQUENCE [LARGE SCALE GENOMIC DNA]</scope>
    <source>
        <strain evidence="1 2">F0195</strain>
    </source>
</reference>
<name>U2USM3_9ACTN</name>
<dbReference type="Proteomes" id="UP000016638">
    <property type="component" value="Unassembled WGS sequence"/>
</dbReference>
<gene>
    <name evidence="1" type="ORF">HMPREF1316_0766</name>
</gene>
<keyword evidence="1" id="KW-0378">Hydrolase</keyword>
<dbReference type="AlphaFoldDB" id="U2USM3"/>
<comment type="caution">
    <text evidence="1">The sequence shown here is derived from an EMBL/GenBank/DDBJ whole genome shotgun (WGS) entry which is preliminary data.</text>
</comment>
<dbReference type="Pfam" id="PF09566">
    <property type="entry name" value="RE_SacI"/>
    <property type="match status" value="1"/>
</dbReference>
<keyword evidence="1" id="KW-0540">Nuclease</keyword>
<evidence type="ECO:0000313" key="2">
    <source>
        <dbReference type="Proteomes" id="UP000016638"/>
    </source>
</evidence>
<keyword evidence="1" id="KW-0255">Endonuclease</keyword>
<proteinExistence type="predicted"/>
<dbReference type="PATRIC" id="fig|1125712.3.peg.2421"/>
<evidence type="ECO:0000313" key="1">
    <source>
        <dbReference type="EMBL" id="ERL06117.1"/>
    </source>
</evidence>
<keyword evidence="2" id="KW-1185">Reference proteome</keyword>
<accession>U2USM3</accession>
<sequence>MSITVNQEFVSKGNTLLNDLWDEVFMLGSPPECLISKCIDHVLVYDRAKTYKYILLTQLLGKAVDDKVNILAMKASSVLPGAWDARNLCEGVITRGGFEKNVLLGILGRSKQPYNSSPAQKPELSKSNHTRPSDIALRDELIDALSTIDSSEDAIAAIRYYLYVCKGQIAQIVKEEPLPELSGDIVSCARTRQFWRELAQIGREGEGLGLAVGTLLKMALDEVFVPVLYQINTSCSGHGDLDLYYATERFATLEIKDKPFNPHEVYEYANSAFDDGWSRFAFVYGYKAGAPGQVFTEKDYSDFADRGVIAVCLSFESLLDSTLLSLTSVPLDDLRKSLIAYIDDAKVGTETANPARQLLRNLINEIHK</sequence>
<dbReference type="InterPro" id="IPR019066">
    <property type="entry name" value="Restrct_endonuc_II_SacI"/>
</dbReference>
<dbReference type="RefSeq" id="WP_021727173.1">
    <property type="nucleotide sequence ID" value="NZ_AWEZ01000069.1"/>
</dbReference>